<dbReference type="Proteomes" id="UP000661435">
    <property type="component" value="Unassembled WGS sequence"/>
</dbReference>
<dbReference type="InterPro" id="IPR015424">
    <property type="entry name" value="PyrdxlP-dep_Trfase"/>
</dbReference>
<accession>A0A8J6MEY4</accession>
<keyword evidence="3" id="KW-1185">Reference proteome</keyword>
<sequence length="390" mass="43151">MDERWVRALRAQFPVTEKTAFFDIAYENCGSRFAREAMERFYEDKAAVGPGLVKAGGAGKGPAIEVIARTRARLARFLGAPDIRRIAFTKNTNEGVNLLLQGFPFRRGDSVVVGDLEHASVLMPCLNVRRLGAECRVARSPDGCTLPEELLLSAADETTRIMVVSAVQSCSGYQLDLKRLAGECHTRGIYLIVDGIQALGFRRMDVSDLGIDALTASCYKGLLATEGVGFLYCAQALMEQVAPVFAADSPALGIDRESWSITCPDPGDARKLENGTISFMGIYGLDAGLERLMEIGMDRVERHVSDCFEYLYRGLEGLGFVIDTPFLPARRCHSLLVREQRSQELVDYCLERGVLFSRGRDGHVRISVAPFTTRGDMDKLLDTFRQWKQA</sequence>
<dbReference type="PANTHER" id="PTHR43586:SF15">
    <property type="entry name" value="BLR3095 PROTEIN"/>
    <property type="match status" value="1"/>
</dbReference>
<dbReference type="InterPro" id="IPR000192">
    <property type="entry name" value="Aminotrans_V_dom"/>
</dbReference>
<dbReference type="Pfam" id="PF00266">
    <property type="entry name" value="Aminotran_5"/>
    <property type="match status" value="1"/>
</dbReference>
<evidence type="ECO:0000313" key="2">
    <source>
        <dbReference type="EMBL" id="MBC5733728.1"/>
    </source>
</evidence>
<keyword evidence="2" id="KW-0032">Aminotransferase</keyword>
<evidence type="ECO:0000313" key="3">
    <source>
        <dbReference type="Proteomes" id="UP000661435"/>
    </source>
</evidence>
<evidence type="ECO:0000259" key="1">
    <source>
        <dbReference type="Pfam" id="PF00266"/>
    </source>
</evidence>
<gene>
    <name evidence="2" type="ORF">H8S57_08295</name>
</gene>
<dbReference type="AlphaFoldDB" id="A0A8J6MEY4"/>
<reference evidence="2" key="1">
    <citation type="submission" date="2020-08" db="EMBL/GenBank/DDBJ databases">
        <title>Genome public.</title>
        <authorList>
            <person name="Liu C."/>
            <person name="Sun Q."/>
        </authorList>
    </citation>
    <scope>NUCLEOTIDE SEQUENCE</scope>
    <source>
        <strain evidence="2">NSJ-51</strain>
    </source>
</reference>
<dbReference type="InterPro" id="IPR015421">
    <property type="entry name" value="PyrdxlP-dep_Trfase_major"/>
</dbReference>
<organism evidence="2 3">
    <name type="scientific">Lawsonibacter hominis</name>
    <dbReference type="NCBI Taxonomy" id="2763053"/>
    <lineage>
        <taxon>Bacteria</taxon>
        <taxon>Bacillati</taxon>
        <taxon>Bacillota</taxon>
        <taxon>Clostridia</taxon>
        <taxon>Eubacteriales</taxon>
        <taxon>Oscillospiraceae</taxon>
        <taxon>Lawsonibacter</taxon>
    </lineage>
</organism>
<proteinExistence type="predicted"/>
<dbReference type="SUPFAM" id="SSF53383">
    <property type="entry name" value="PLP-dependent transferases"/>
    <property type="match status" value="1"/>
</dbReference>
<dbReference type="Gene3D" id="3.90.1150.10">
    <property type="entry name" value="Aspartate Aminotransferase, domain 1"/>
    <property type="match status" value="1"/>
</dbReference>
<name>A0A8J6MEY4_9FIRM</name>
<keyword evidence="2" id="KW-0808">Transferase</keyword>
<protein>
    <submittedName>
        <fullName evidence="2">Aminotransferase class V-fold PLP-dependent enzyme</fullName>
    </submittedName>
</protein>
<feature type="domain" description="Aminotransferase class V" evidence="1">
    <location>
        <begin position="60"/>
        <end position="379"/>
    </location>
</feature>
<dbReference type="InterPro" id="IPR015422">
    <property type="entry name" value="PyrdxlP-dep_Trfase_small"/>
</dbReference>
<dbReference type="PANTHER" id="PTHR43586">
    <property type="entry name" value="CYSTEINE DESULFURASE"/>
    <property type="match status" value="1"/>
</dbReference>
<dbReference type="GO" id="GO:0008483">
    <property type="term" value="F:transaminase activity"/>
    <property type="evidence" value="ECO:0007669"/>
    <property type="project" value="UniProtKB-KW"/>
</dbReference>
<comment type="caution">
    <text evidence="2">The sequence shown here is derived from an EMBL/GenBank/DDBJ whole genome shotgun (WGS) entry which is preliminary data.</text>
</comment>
<dbReference type="RefSeq" id="WP_186907617.1">
    <property type="nucleotide sequence ID" value="NZ_JACOPP010000009.1"/>
</dbReference>
<dbReference type="Gene3D" id="3.40.640.10">
    <property type="entry name" value="Type I PLP-dependent aspartate aminotransferase-like (Major domain)"/>
    <property type="match status" value="1"/>
</dbReference>
<dbReference type="EMBL" id="JACOPP010000009">
    <property type="protein sequence ID" value="MBC5733728.1"/>
    <property type="molecule type" value="Genomic_DNA"/>
</dbReference>